<dbReference type="GO" id="GO:0005869">
    <property type="term" value="C:dynactin complex"/>
    <property type="evidence" value="ECO:0007669"/>
    <property type="project" value="InterPro"/>
</dbReference>
<evidence type="ECO:0000313" key="4">
    <source>
        <dbReference type="EMBL" id="CCK70414.1"/>
    </source>
</evidence>
<keyword evidence="2" id="KW-0963">Cytoplasm</keyword>
<sequence>MVDTIDITDDDVCGIFPRGTGEEAILLESTDISSEDETADGTTPHIVTGHIQSVQEVQKVLPLGHLLANDLLLNEGEENRTETTESTLERIRRELLQLEVSNDETLEKEYASLWAFYDKLAAQQEARILSLERDMISKLDKSIRASSPPDTTILPRNVQLNYSSLQRIMALETRISQVEAQLGPSYLFNAGRNNDDDNGDESFSRPFVSQIDELHRHMNLLLHNPTDANGITALEERLVALNKNFEASLLGKKLQREPDALGEIDCRYISDETKIERICAAYEEIMQYAVMLPQLTTKLRDVNQLNHKVNETLKIVRGWDNILQDMRADTTKWSHLIDKVDRKLDAQYDEVMSKLEGLKSQRLNQ</sequence>
<keyword evidence="3" id="KW-0175">Coiled coil</keyword>
<gene>
    <name evidence="4" type="primary">KNAG0E01500</name>
    <name evidence="4" type="ordered locus">KNAG_0E01500</name>
</gene>
<name>J7S6J2_HUIN7</name>
<dbReference type="GO" id="GO:0005737">
    <property type="term" value="C:cytoplasm"/>
    <property type="evidence" value="ECO:0007669"/>
    <property type="project" value="UniProtKB-SubCell"/>
</dbReference>
<keyword evidence="5" id="KW-1185">Reference proteome</keyword>
<dbReference type="GeneID" id="34526114"/>
<dbReference type="EMBL" id="HE978318">
    <property type="protein sequence ID" value="CCK70414.1"/>
    <property type="molecule type" value="Genomic_DNA"/>
</dbReference>
<dbReference type="KEGG" id="kng:KNAG_0E01500"/>
<dbReference type="RefSeq" id="XP_022464660.1">
    <property type="nucleotide sequence ID" value="XM_022608134.1"/>
</dbReference>
<dbReference type="STRING" id="1071383.J7S6J2"/>
<reference evidence="5" key="2">
    <citation type="submission" date="2012-08" db="EMBL/GenBank/DDBJ databases">
        <title>Genome sequence of Kazachstania naganishii.</title>
        <authorList>
            <person name="Gordon J.L."/>
            <person name="Armisen D."/>
            <person name="Proux-Wera E."/>
            <person name="OhEigeartaigh S.S."/>
            <person name="Byrne K.P."/>
            <person name="Wolfe K.H."/>
        </authorList>
    </citation>
    <scope>NUCLEOTIDE SEQUENCE [LARGE SCALE GENOMIC DNA]</scope>
    <source>
        <strain evidence="5">ATCC MYA-139 / BCRC 22969 / CBS 8797 / CCRC 22969 / KCTC 17520 / NBRC 10181 / NCYC 3082</strain>
    </source>
</reference>
<protein>
    <submittedName>
        <fullName evidence="4">Uncharacterized protein</fullName>
    </submittedName>
</protein>
<reference evidence="4 5" key="1">
    <citation type="journal article" date="2011" name="Proc. Natl. Acad. Sci. U.S.A.">
        <title>Evolutionary erosion of yeast sex chromosomes by mating-type switching accidents.</title>
        <authorList>
            <person name="Gordon J.L."/>
            <person name="Armisen D."/>
            <person name="Proux-Wera E."/>
            <person name="Oheigeartaigh S.S."/>
            <person name="Byrne K.P."/>
            <person name="Wolfe K.H."/>
        </authorList>
    </citation>
    <scope>NUCLEOTIDE SEQUENCE [LARGE SCALE GENOMIC DNA]</scope>
    <source>
        <strain evidence="5">ATCC MYA-139 / BCRC 22969 / CBS 8797 / CCRC 22969 / KCTC 17520 / NBRC 10181 / NCYC 3082</strain>
    </source>
</reference>
<dbReference type="OrthoDB" id="4977at2759"/>
<feature type="coiled-coil region" evidence="3">
    <location>
        <begin position="74"/>
        <end position="108"/>
    </location>
</feature>
<dbReference type="Pfam" id="PF04912">
    <property type="entry name" value="Dynamitin"/>
    <property type="match status" value="1"/>
</dbReference>
<organism evidence="4 5">
    <name type="scientific">Huiozyma naganishii (strain ATCC MYA-139 / BCRC 22969 / CBS 8797 / KCTC 17520 / NBRC 10181 / NCYC 3082 / Yp74L-3)</name>
    <name type="common">Yeast</name>
    <name type="synonym">Kazachstania naganishii</name>
    <dbReference type="NCBI Taxonomy" id="1071383"/>
    <lineage>
        <taxon>Eukaryota</taxon>
        <taxon>Fungi</taxon>
        <taxon>Dikarya</taxon>
        <taxon>Ascomycota</taxon>
        <taxon>Saccharomycotina</taxon>
        <taxon>Saccharomycetes</taxon>
        <taxon>Saccharomycetales</taxon>
        <taxon>Saccharomycetaceae</taxon>
        <taxon>Huiozyma</taxon>
    </lineage>
</organism>
<evidence type="ECO:0000256" key="1">
    <source>
        <dbReference type="ARBA" id="ARBA00004496"/>
    </source>
</evidence>
<dbReference type="HOGENOM" id="CLU_758782_0_0_1"/>
<evidence type="ECO:0000256" key="3">
    <source>
        <dbReference type="SAM" id="Coils"/>
    </source>
</evidence>
<dbReference type="InterPro" id="IPR028133">
    <property type="entry name" value="Dynamitin"/>
</dbReference>
<evidence type="ECO:0000256" key="2">
    <source>
        <dbReference type="ARBA" id="ARBA00022490"/>
    </source>
</evidence>
<accession>J7S6J2</accession>
<dbReference type="AlphaFoldDB" id="J7S6J2"/>
<dbReference type="OMA" id="RICAAYE"/>
<dbReference type="GO" id="GO:0007017">
    <property type="term" value="P:microtubule-based process"/>
    <property type="evidence" value="ECO:0007669"/>
    <property type="project" value="InterPro"/>
</dbReference>
<dbReference type="eggNOG" id="ENOG502S656">
    <property type="taxonomic scope" value="Eukaryota"/>
</dbReference>
<proteinExistence type="predicted"/>
<evidence type="ECO:0000313" key="5">
    <source>
        <dbReference type="Proteomes" id="UP000006310"/>
    </source>
</evidence>
<dbReference type="Proteomes" id="UP000006310">
    <property type="component" value="Chromosome 5"/>
</dbReference>
<comment type="subcellular location">
    <subcellularLocation>
        <location evidence="1">Cytoplasm</location>
    </subcellularLocation>
</comment>